<evidence type="ECO:0000256" key="4">
    <source>
        <dbReference type="ARBA" id="ARBA00022692"/>
    </source>
</evidence>
<evidence type="ECO:0000256" key="10">
    <source>
        <dbReference type="PROSITE-ProRule" id="PRU01360"/>
    </source>
</evidence>
<evidence type="ECO:0000259" key="12">
    <source>
        <dbReference type="Pfam" id="PF00593"/>
    </source>
</evidence>
<organism evidence="14 15">
    <name type="scientific">Sulfidibacter corallicola</name>
    <dbReference type="NCBI Taxonomy" id="2818388"/>
    <lineage>
        <taxon>Bacteria</taxon>
        <taxon>Pseudomonadati</taxon>
        <taxon>Acidobacteriota</taxon>
        <taxon>Holophagae</taxon>
        <taxon>Acanthopleuribacterales</taxon>
        <taxon>Acanthopleuribacteraceae</taxon>
        <taxon>Sulfidibacter</taxon>
    </lineage>
</organism>
<evidence type="ECO:0000256" key="1">
    <source>
        <dbReference type="ARBA" id="ARBA00004571"/>
    </source>
</evidence>
<dbReference type="InterPro" id="IPR000531">
    <property type="entry name" value="Beta-barrel_TonB"/>
</dbReference>
<evidence type="ECO:0000256" key="5">
    <source>
        <dbReference type="ARBA" id="ARBA00022729"/>
    </source>
</evidence>
<evidence type="ECO:0000256" key="6">
    <source>
        <dbReference type="ARBA" id="ARBA00023077"/>
    </source>
</evidence>
<comment type="similarity">
    <text evidence="10 11">Belongs to the TonB-dependent receptor family.</text>
</comment>
<keyword evidence="8 14" id="KW-0675">Receptor</keyword>
<keyword evidence="5" id="KW-0732">Signal</keyword>
<dbReference type="CDD" id="cd01347">
    <property type="entry name" value="ligand_gated_channel"/>
    <property type="match status" value="1"/>
</dbReference>
<evidence type="ECO:0000256" key="3">
    <source>
        <dbReference type="ARBA" id="ARBA00022452"/>
    </source>
</evidence>
<dbReference type="Gene3D" id="2.40.170.20">
    <property type="entry name" value="TonB-dependent receptor, beta-barrel domain"/>
    <property type="match status" value="1"/>
</dbReference>
<dbReference type="PANTHER" id="PTHR30069">
    <property type="entry name" value="TONB-DEPENDENT OUTER MEMBRANE RECEPTOR"/>
    <property type="match status" value="1"/>
</dbReference>
<dbReference type="SUPFAM" id="SSF56935">
    <property type="entry name" value="Porins"/>
    <property type="match status" value="1"/>
</dbReference>
<dbReference type="GO" id="GO:0044718">
    <property type="term" value="P:siderophore transmembrane transport"/>
    <property type="evidence" value="ECO:0007669"/>
    <property type="project" value="TreeGrafter"/>
</dbReference>
<protein>
    <submittedName>
        <fullName evidence="14">TonB-dependent receptor</fullName>
    </submittedName>
</protein>
<comment type="subcellular location">
    <subcellularLocation>
        <location evidence="1 10">Cell outer membrane</location>
        <topology evidence="1 10">Multi-pass membrane protein</topology>
    </subcellularLocation>
</comment>
<dbReference type="PROSITE" id="PS52016">
    <property type="entry name" value="TONB_DEPENDENT_REC_3"/>
    <property type="match status" value="1"/>
</dbReference>
<dbReference type="PANTHER" id="PTHR30069:SF29">
    <property type="entry name" value="HEMOGLOBIN AND HEMOGLOBIN-HAPTOGLOBIN-BINDING PROTEIN 1-RELATED"/>
    <property type="match status" value="1"/>
</dbReference>
<keyword evidence="4 10" id="KW-0812">Transmembrane</keyword>
<evidence type="ECO:0000256" key="2">
    <source>
        <dbReference type="ARBA" id="ARBA00022448"/>
    </source>
</evidence>
<dbReference type="InterPro" id="IPR039426">
    <property type="entry name" value="TonB-dep_rcpt-like"/>
</dbReference>
<dbReference type="GO" id="GO:0015344">
    <property type="term" value="F:siderophore uptake transmembrane transporter activity"/>
    <property type="evidence" value="ECO:0007669"/>
    <property type="project" value="TreeGrafter"/>
</dbReference>
<sequence length="679" mass="75251">MKRFWLIPMSILFVASFAEDDPDNLMQMSLEALLDMEITTASKKAQSLSEAPAVVSVFTKEQLARLELRKLSDFLAYVPGLATLDTYWKPDIAVVRGVRPTVYNDKVLMLINGVPDYDAASMEFFLDSIPIIAVERIEVIRGPGSTLYGTNAFAGVINIITRQDDEKSFYATAGSFKAQEVGGYISGKAGALNATLAVEMRNDEGYRKSDVIDESGALGSITYERDIENVFLDLAYRQTRVSFGHSFQHFGKFGPAPRHAWGENGDSAGGKASHRKFFANFQYEHAIGKLQSKWVLHYDDTDKQTATGAFGAVYVALGAIEPEQEPETAYYRFGGETLQAEWQGQYTWKSLNFTGGLVTERRKVVNLGDMADGLNGNLIARGSTEELPFTISDSGAYLQLDGKTGKLGYVAGVRVTRLGIDEETYSTPRGGLVYNFGFNAVKLLYGEAFRSPGPHEQYYRVPALIYGPDLFGRSLKPERIRTAELAWDAKIGERLKLRVNAFDTEILDLIGRRDSTAEERDILGNNAKVYDNLGTQETQGLELELQGYPAAAGFDSYFVNLSYTQGEENDGSDIAFLADLLASAGFHFRTSSFSKLSVFGRYVGEREGHMTDGTFVSVDDYALMDLTFSYFVGDSITLSLGAHNVFDKIYTYPEFVRRRMETIPGGPGRTIQVTGTYRF</sequence>
<dbReference type="PROSITE" id="PS01156">
    <property type="entry name" value="TONB_DEPENDENT_REC_2"/>
    <property type="match status" value="1"/>
</dbReference>
<gene>
    <name evidence="14" type="ORF">J3U87_29795</name>
</gene>
<dbReference type="InterPro" id="IPR010917">
    <property type="entry name" value="TonB_rcpt_CS"/>
</dbReference>
<evidence type="ECO:0000259" key="13">
    <source>
        <dbReference type="Pfam" id="PF07715"/>
    </source>
</evidence>
<keyword evidence="9 10" id="KW-0998">Cell outer membrane</keyword>
<evidence type="ECO:0000256" key="9">
    <source>
        <dbReference type="ARBA" id="ARBA00023237"/>
    </source>
</evidence>
<evidence type="ECO:0000313" key="15">
    <source>
        <dbReference type="Proteomes" id="UP000663929"/>
    </source>
</evidence>
<dbReference type="AlphaFoldDB" id="A0A8A4TJY7"/>
<dbReference type="Pfam" id="PF00593">
    <property type="entry name" value="TonB_dep_Rec_b-barrel"/>
    <property type="match status" value="1"/>
</dbReference>
<keyword evidence="6 11" id="KW-0798">TonB box</keyword>
<feature type="domain" description="TonB-dependent receptor plug" evidence="13">
    <location>
        <begin position="48"/>
        <end position="156"/>
    </location>
</feature>
<dbReference type="KEGG" id="scor:J3U87_29795"/>
<accession>A0A8A4TJY7</accession>
<keyword evidence="3 10" id="KW-1134">Transmembrane beta strand</keyword>
<evidence type="ECO:0000256" key="8">
    <source>
        <dbReference type="ARBA" id="ARBA00023170"/>
    </source>
</evidence>
<dbReference type="Pfam" id="PF07715">
    <property type="entry name" value="Plug"/>
    <property type="match status" value="1"/>
</dbReference>
<name>A0A8A4TJY7_SULCO</name>
<dbReference type="Gene3D" id="2.170.130.10">
    <property type="entry name" value="TonB-dependent receptor, plug domain"/>
    <property type="match status" value="1"/>
</dbReference>
<keyword evidence="7 10" id="KW-0472">Membrane</keyword>
<evidence type="ECO:0000313" key="14">
    <source>
        <dbReference type="EMBL" id="QTD49797.1"/>
    </source>
</evidence>
<dbReference type="InterPro" id="IPR012910">
    <property type="entry name" value="Plug_dom"/>
</dbReference>
<evidence type="ECO:0000256" key="7">
    <source>
        <dbReference type="ARBA" id="ARBA00023136"/>
    </source>
</evidence>
<dbReference type="InterPro" id="IPR036942">
    <property type="entry name" value="Beta-barrel_TonB_sf"/>
</dbReference>
<dbReference type="RefSeq" id="WP_237379427.1">
    <property type="nucleotide sequence ID" value="NZ_CP071793.1"/>
</dbReference>
<feature type="domain" description="TonB-dependent receptor-like beta-barrel" evidence="12">
    <location>
        <begin position="233"/>
        <end position="645"/>
    </location>
</feature>
<proteinExistence type="inferred from homology"/>
<keyword evidence="2 10" id="KW-0813">Transport</keyword>
<dbReference type="EMBL" id="CP071793">
    <property type="protein sequence ID" value="QTD49797.1"/>
    <property type="molecule type" value="Genomic_DNA"/>
</dbReference>
<reference evidence="14" key="1">
    <citation type="submission" date="2021-03" db="EMBL/GenBank/DDBJ databases">
        <title>Acanthopleuribacteraceae sp. M133.</title>
        <authorList>
            <person name="Wang G."/>
        </authorList>
    </citation>
    <scope>NUCLEOTIDE SEQUENCE</scope>
    <source>
        <strain evidence="14">M133</strain>
    </source>
</reference>
<keyword evidence="15" id="KW-1185">Reference proteome</keyword>
<evidence type="ECO:0000256" key="11">
    <source>
        <dbReference type="RuleBase" id="RU003357"/>
    </source>
</evidence>
<dbReference type="Proteomes" id="UP000663929">
    <property type="component" value="Chromosome"/>
</dbReference>
<dbReference type="InterPro" id="IPR037066">
    <property type="entry name" value="Plug_dom_sf"/>
</dbReference>
<dbReference type="GO" id="GO:0009279">
    <property type="term" value="C:cell outer membrane"/>
    <property type="evidence" value="ECO:0007669"/>
    <property type="project" value="UniProtKB-SubCell"/>
</dbReference>